<accession>A0AAV9BA18</accession>
<feature type="region of interest" description="Disordered" evidence="1">
    <location>
        <begin position="81"/>
        <end position="119"/>
    </location>
</feature>
<name>A0AAV9BA18_ACOGR</name>
<organism evidence="3 4">
    <name type="scientific">Acorus gramineus</name>
    <name type="common">Dwarf sweet flag</name>
    <dbReference type="NCBI Taxonomy" id="55184"/>
    <lineage>
        <taxon>Eukaryota</taxon>
        <taxon>Viridiplantae</taxon>
        <taxon>Streptophyta</taxon>
        <taxon>Embryophyta</taxon>
        <taxon>Tracheophyta</taxon>
        <taxon>Spermatophyta</taxon>
        <taxon>Magnoliopsida</taxon>
        <taxon>Liliopsida</taxon>
        <taxon>Acoraceae</taxon>
        <taxon>Acorus</taxon>
    </lineage>
</organism>
<comment type="caution">
    <text evidence="3">The sequence shown here is derived from an EMBL/GenBank/DDBJ whole genome shotgun (WGS) entry which is preliminary data.</text>
</comment>
<feature type="transmembrane region" description="Helical" evidence="2">
    <location>
        <begin position="51"/>
        <end position="70"/>
    </location>
</feature>
<feature type="region of interest" description="Disordered" evidence="1">
    <location>
        <begin position="1"/>
        <end position="37"/>
    </location>
</feature>
<evidence type="ECO:0000256" key="1">
    <source>
        <dbReference type="SAM" id="MobiDB-lite"/>
    </source>
</evidence>
<evidence type="ECO:0000256" key="2">
    <source>
        <dbReference type="SAM" id="Phobius"/>
    </source>
</evidence>
<gene>
    <name evidence="3" type="ORF">QJS04_geneDACA012457</name>
</gene>
<reference evidence="3" key="1">
    <citation type="journal article" date="2023" name="Nat. Commun.">
        <title>Diploid and tetraploid genomes of Acorus and the evolution of monocots.</title>
        <authorList>
            <person name="Ma L."/>
            <person name="Liu K.W."/>
            <person name="Li Z."/>
            <person name="Hsiao Y.Y."/>
            <person name="Qi Y."/>
            <person name="Fu T."/>
            <person name="Tang G.D."/>
            <person name="Zhang D."/>
            <person name="Sun W.H."/>
            <person name="Liu D.K."/>
            <person name="Li Y."/>
            <person name="Chen G.Z."/>
            <person name="Liu X.D."/>
            <person name="Liao X.Y."/>
            <person name="Jiang Y.T."/>
            <person name="Yu X."/>
            <person name="Hao Y."/>
            <person name="Huang J."/>
            <person name="Zhao X.W."/>
            <person name="Ke S."/>
            <person name="Chen Y.Y."/>
            <person name="Wu W.L."/>
            <person name="Hsu J.L."/>
            <person name="Lin Y.F."/>
            <person name="Huang M.D."/>
            <person name="Li C.Y."/>
            <person name="Huang L."/>
            <person name="Wang Z.W."/>
            <person name="Zhao X."/>
            <person name="Zhong W.Y."/>
            <person name="Peng D.H."/>
            <person name="Ahmad S."/>
            <person name="Lan S."/>
            <person name="Zhang J.S."/>
            <person name="Tsai W.C."/>
            <person name="Van de Peer Y."/>
            <person name="Liu Z.J."/>
        </authorList>
    </citation>
    <scope>NUCLEOTIDE SEQUENCE</scope>
    <source>
        <strain evidence="3">SCP</strain>
    </source>
</reference>
<sequence>MEGLRRTSLRTMLSAASTSPESPPPPSPNFFHQGLKDRHPISVSPPLKVKVIGAVVLAIFLAIAALLCYLSCRYPRLVQRPPVDLETRRGSGDATAAATAATETATSTGARTAAEEAAT</sequence>
<protein>
    <submittedName>
        <fullName evidence="3">Uncharacterized protein</fullName>
    </submittedName>
</protein>
<keyword evidence="4" id="KW-1185">Reference proteome</keyword>
<dbReference type="EMBL" id="JAUJYN010000004">
    <property type="protein sequence ID" value="KAK1273256.1"/>
    <property type="molecule type" value="Genomic_DNA"/>
</dbReference>
<keyword evidence="2" id="KW-1133">Transmembrane helix</keyword>
<evidence type="ECO:0000313" key="3">
    <source>
        <dbReference type="EMBL" id="KAK1273256.1"/>
    </source>
</evidence>
<dbReference type="Proteomes" id="UP001179952">
    <property type="component" value="Unassembled WGS sequence"/>
</dbReference>
<reference evidence="3" key="2">
    <citation type="submission" date="2023-06" db="EMBL/GenBank/DDBJ databases">
        <authorList>
            <person name="Ma L."/>
            <person name="Liu K.-W."/>
            <person name="Li Z."/>
            <person name="Hsiao Y.-Y."/>
            <person name="Qi Y."/>
            <person name="Fu T."/>
            <person name="Tang G."/>
            <person name="Zhang D."/>
            <person name="Sun W.-H."/>
            <person name="Liu D.-K."/>
            <person name="Li Y."/>
            <person name="Chen G.-Z."/>
            <person name="Liu X.-D."/>
            <person name="Liao X.-Y."/>
            <person name="Jiang Y.-T."/>
            <person name="Yu X."/>
            <person name="Hao Y."/>
            <person name="Huang J."/>
            <person name="Zhao X.-W."/>
            <person name="Ke S."/>
            <person name="Chen Y.-Y."/>
            <person name="Wu W.-L."/>
            <person name="Hsu J.-L."/>
            <person name="Lin Y.-F."/>
            <person name="Huang M.-D."/>
            <person name="Li C.-Y."/>
            <person name="Huang L."/>
            <person name="Wang Z.-W."/>
            <person name="Zhao X."/>
            <person name="Zhong W.-Y."/>
            <person name="Peng D.-H."/>
            <person name="Ahmad S."/>
            <person name="Lan S."/>
            <person name="Zhang J.-S."/>
            <person name="Tsai W.-C."/>
            <person name="Van De Peer Y."/>
            <person name="Liu Z.-J."/>
        </authorList>
    </citation>
    <scope>NUCLEOTIDE SEQUENCE</scope>
    <source>
        <strain evidence="3">SCP</strain>
        <tissue evidence="3">Leaves</tissue>
    </source>
</reference>
<proteinExistence type="predicted"/>
<evidence type="ECO:0000313" key="4">
    <source>
        <dbReference type="Proteomes" id="UP001179952"/>
    </source>
</evidence>
<keyword evidence="2" id="KW-0812">Transmembrane</keyword>
<feature type="compositionally biased region" description="Low complexity" evidence="1">
    <location>
        <begin position="92"/>
        <end position="119"/>
    </location>
</feature>
<dbReference type="AlphaFoldDB" id="A0AAV9BA18"/>
<keyword evidence="2" id="KW-0472">Membrane</keyword>